<keyword evidence="3" id="KW-1185">Reference proteome</keyword>
<evidence type="ECO:0000313" key="2">
    <source>
        <dbReference type="EMBL" id="THU94082.1"/>
    </source>
</evidence>
<organism evidence="2 3">
    <name type="scientific">Dendrothele bispora (strain CBS 962.96)</name>
    <dbReference type="NCBI Taxonomy" id="1314807"/>
    <lineage>
        <taxon>Eukaryota</taxon>
        <taxon>Fungi</taxon>
        <taxon>Dikarya</taxon>
        <taxon>Basidiomycota</taxon>
        <taxon>Agaricomycotina</taxon>
        <taxon>Agaricomycetes</taxon>
        <taxon>Agaricomycetidae</taxon>
        <taxon>Agaricales</taxon>
        <taxon>Agaricales incertae sedis</taxon>
        <taxon>Dendrothele</taxon>
    </lineage>
</organism>
<evidence type="ECO:0000256" key="1">
    <source>
        <dbReference type="SAM" id="MobiDB-lite"/>
    </source>
</evidence>
<evidence type="ECO:0000313" key="3">
    <source>
        <dbReference type="Proteomes" id="UP000297245"/>
    </source>
</evidence>
<dbReference type="AlphaFoldDB" id="A0A4S8LWQ8"/>
<accession>A0A4S8LWQ8</accession>
<gene>
    <name evidence="2" type="ORF">K435DRAFT_860902</name>
</gene>
<dbReference type="EMBL" id="ML179232">
    <property type="protein sequence ID" value="THU94082.1"/>
    <property type="molecule type" value="Genomic_DNA"/>
</dbReference>
<feature type="compositionally biased region" description="Polar residues" evidence="1">
    <location>
        <begin position="268"/>
        <end position="280"/>
    </location>
</feature>
<reference evidence="2 3" key="1">
    <citation type="journal article" date="2019" name="Nat. Ecol. Evol.">
        <title>Megaphylogeny resolves global patterns of mushroom evolution.</title>
        <authorList>
            <person name="Varga T."/>
            <person name="Krizsan K."/>
            <person name="Foldi C."/>
            <person name="Dima B."/>
            <person name="Sanchez-Garcia M."/>
            <person name="Sanchez-Ramirez S."/>
            <person name="Szollosi G.J."/>
            <person name="Szarkandi J.G."/>
            <person name="Papp V."/>
            <person name="Albert L."/>
            <person name="Andreopoulos W."/>
            <person name="Angelini C."/>
            <person name="Antonin V."/>
            <person name="Barry K.W."/>
            <person name="Bougher N.L."/>
            <person name="Buchanan P."/>
            <person name="Buyck B."/>
            <person name="Bense V."/>
            <person name="Catcheside P."/>
            <person name="Chovatia M."/>
            <person name="Cooper J."/>
            <person name="Damon W."/>
            <person name="Desjardin D."/>
            <person name="Finy P."/>
            <person name="Geml J."/>
            <person name="Haridas S."/>
            <person name="Hughes K."/>
            <person name="Justo A."/>
            <person name="Karasinski D."/>
            <person name="Kautmanova I."/>
            <person name="Kiss B."/>
            <person name="Kocsube S."/>
            <person name="Kotiranta H."/>
            <person name="LaButti K.M."/>
            <person name="Lechner B.E."/>
            <person name="Liimatainen K."/>
            <person name="Lipzen A."/>
            <person name="Lukacs Z."/>
            <person name="Mihaltcheva S."/>
            <person name="Morgado L.N."/>
            <person name="Niskanen T."/>
            <person name="Noordeloos M.E."/>
            <person name="Ohm R.A."/>
            <person name="Ortiz-Santana B."/>
            <person name="Ovrebo C."/>
            <person name="Racz N."/>
            <person name="Riley R."/>
            <person name="Savchenko A."/>
            <person name="Shiryaev A."/>
            <person name="Soop K."/>
            <person name="Spirin V."/>
            <person name="Szebenyi C."/>
            <person name="Tomsovsky M."/>
            <person name="Tulloss R.E."/>
            <person name="Uehling J."/>
            <person name="Grigoriev I.V."/>
            <person name="Vagvolgyi C."/>
            <person name="Papp T."/>
            <person name="Martin F.M."/>
            <person name="Miettinen O."/>
            <person name="Hibbett D.S."/>
            <person name="Nagy L.G."/>
        </authorList>
    </citation>
    <scope>NUCLEOTIDE SEQUENCE [LARGE SCALE GENOMIC DNA]</scope>
    <source>
        <strain evidence="2 3">CBS 962.96</strain>
    </source>
</reference>
<dbReference type="Proteomes" id="UP000297245">
    <property type="component" value="Unassembled WGS sequence"/>
</dbReference>
<name>A0A4S8LWQ8_DENBC</name>
<feature type="region of interest" description="Disordered" evidence="1">
    <location>
        <begin position="259"/>
        <end position="291"/>
    </location>
</feature>
<protein>
    <submittedName>
        <fullName evidence="2">Uncharacterized protein</fullName>
    </submittedName>
</protein>
<proteinExistence type="predicted"/>
<sequence length="330" mass="36115">MDCSNTSLPILPVGALRTQRPSPREGIDSSSHACYTDRHSPDLWDPVDSSPRANSPSDELEKVIQRERDLVIDFNRLKRDYEELRLKVDGEIHNLTTANQALNQIVLAIKKELEAISNVAVKSFRGNITRVEVETLNFARVLGSAMSAAHYSVLHDDLLVIQERFKAVGMAYDALTTFLNQAFNSSRAVTGFSNETDDIIVRILKYASEDIPGIETFLKSTPAPIPVAIKPFSAAPTVPPASAVLAGIRVGYSNLPTVQSAHAGPSESVDSSPARSTLAPSGNGGKRRRRRRSGLQRFVFLTFITLLLAYNSKIEARDRHESRSSAGTCG</sequence>
<feature type="region of interest" description="Disordered" evidence="1">
    <location>
        <begin position="1"/>
        <end position="60"/>
    </location>
</feature>